<dbReference type="KEGG" id="nsn:EXE58_06085"/>
<name>A0A4P7ID44_9ACTN</name>
<dbReference type="InterPro" id="IPR007421">
    <property type="entry name" value="Schlafen_AlbA_2_dom"/>
</dbReference>
<dbReference type="RefSeq" id="WP_135267033.1">
    <property type="nucleotide sequence ID" value="NZ_CP038436.1"/>
</dbReference>
<evidence type="ECO:0000313" key="3">
    <source>
        <dbReference type="Proteomes" id="UP000294853"/>
    </source>
</evidence>
<evidence type="ECO:0000313" key="2">
    <source>
        <dbReference type="EMBL" id="QBX55065.1"/>
    </source>
</evidence>
<keyword evidence="2" id="KW-0067">ATP-binding</keyword>
<proteinExistence type="predicted"/>
<organism evidence="2 3">
    <name type="scientific">Nocardioides seonyuensis</name>
    <dbReference type="NCBI Taxonomy" id="2518371"/>
    <lineage>
        <taxon>Bacteria</taxon>
        <taxon>Bacillati</taxon>
        <taxon>Actinomycetota</taxon>
        <taxon>Actinomycetes</taxon>
        <taxon>Propionibacteriales</taxon>
        <taxon>Nocardioidaceae</taxon>
        <taxon>Nocardioides</taxon>
    </lineage>
</organism>
<dbReference type="Gene3D" id="3.30.950.30">
    <property type="entry name" value="Schlafen, AAA domain"/>
    <property type="match status" value="1"/>
</dbReference>
<keyword evidence="3" id="KW-1185">Reference proteome</keyword>
<feature type="domain" description="Schlafen AlbA-2" evidence="1">
    <location>
        <begin position="22"/>
        <end position="161"/>
    </location>
</feature>
<evidence type="ECO:0000259" key="1">
    <source>
        <dbReference type="Pfam" id="PF04326"/>
    </source>
</evidence>
<sequence length="526" mass="57378">MIVVDGRIDREKVLELLAAGGEQEALDFKATLDLADTGARLDFVKDALSMGNLPEGGYIVLGVKDDGTLAVNDDPLDLTGRPYDPSKLRDHVKNWCEAPVNITSAQHDVEGRNVVLIYVFPNPDGLPVPASKTAEAPTADGKMRTVFRQGEVLLREGPTNVRLRYSHWNTLLARYRQQARDEARHDADALVNRVVQSLDAAQPGGKTEIPLDEAMSGEALITAVGALFEAGATVQMRRFLNTVRATASTPRNNADRDRALDALGLIACQAVLYDQKDTYNAAIEALWRVYNAGGSSPQHVLSTGADRDTGEHLLAVILRVYAVGALVVREKRWGYLTSLVLRSVDVSPTYGYASWLRHGLVYAARVDLLQGDEGRHRGGQALSLARALIAGRAPLRPDYAVDVALPPAEDLASDDWILNSLCQFDVWWCVLARASTEADGFHGGIFYPSCAAFHQYRSQPAIDAIALNEEARQLAFPGVPDLTTATALAVVVEVSVRESQNYGGFWVGIDENPRVTAWVAEHINYK</sequence>
<protein>
    <submittedName>
        <fullName evidence="2">ATP-binding protein</fullName>
    </submittedName>
</protein>
<dbReference type="AlphaFoldDB" id="A0A4P7ID44"/>
<accession>A0A4P7ID44</accession>
<keyword evidence="2" id="KW-0547">Nucleotide-binding</keyword>
<dbReference type="InterPro" id="IPR038461">
    <property type="entry name" value="Schlafen_AlbA_2_dom_sf"/>
</dbReference>
<dbReference type="Pfam" id="PF04326">
    <property type="entry name" value="SLFN_AlbA_2"/>
    <property type="match status" value="1"/>
</dbReference>
<gene>
    <name evidence="2" type="ORF">EXE58_06085</name>
</gene>
<dbReference type="Proteomes" id="UP000294853">
    <property type="component" value="Chromosome"/>
</dbReference>
<dbReference type="EMBL" id="CP038436">
    <property type="protein sequence ID" value="QBX55065.1"/>
    <property type="molecule type" value="Genomic_DNA"/>
</dbReference>
<dbReference type="GO" id="GO:0005524">
    <property type="term" value="F:ATP binding"/>
    <property type="evidence" value="ECO:0007669"/>
    <property type="project" value="UniProtKB-KW"/>
</dbReference>
<dbReference type="OrthoDB" id="3323226at2"/>
<reference evidence="2 3" key="1">
    <citation type="submission" date="2019-03" db="EMBL/GenBank/DDBJ databases">
        <title>Three New Species of Nocardioides, Nocardioides euryhalodurans sp. nov., Nocardioides seonyuensis sp. nov. and Nocardioides eburneoflavus sp. nov. Iolated from Soil.</title>
        <authorList>
            <person name="Roh S.G."/>
            <person name="Lee C."/>
            <person name="Kim M.-K."/>
            <person name="Kim S.B."/>
        </authorList>
    </citation>
    <scope>NUCLEOTIDE SEQUENCE [LARGE SCALE GENOMIC DNA]</scope>
    <source>
        <strain evidence="2 3">MMS17-SY207-3</strain>
    </source>
</reference>